<name>A0A0C3KAE0_9AGAM</name>
<evidence type="ECO:0000313" key="2">
    <source>
        <dbReference type="Proteomes" id="UP000054248"/>
    </source>
</evidence>
<evidence type="ECO:0000313" key="1">
    <source>
        <dbReference type="EMBL" id="KIO18358.1"/>
    </source>
</evidence>
<dbReference type="AlphaFoldDB" id="A0A0C3KAE0"/>
<protein>
    <submittedName>
        <fullName evidence="1">Uncharacterized protein</fullName>
    </submittedName>
</protein>
<dbReference type="HOGENOM" id="CLU_1612024_0_0_1"/>
<dbReference type="Proteomes" id="UP000054248">
    <property type="component" value="Unassembled WGS sequence"/>
</dbReference>
<dbReference type="OrthoDB" id="10527150at2759"/>
<keyword evidence="2" id="KW-1185">Reference proteome</keyword>
<organism evidence="1 2">
    <name type="scientific">Tulasnella calospora MUT 4182</name>
    <dbReference type="NCBI Taxonomy" id="1051891"/>
    <lineage>
        <taxon>Eukaryota</taxon>
        <taxon>Fungi</taxon>
        <taxon>Dikarya</taxon>
        <taxon>Basidiomycota</taxon>
        <taxon>Agaricomycotina</taxon>
        <taxon>Agaricomycetes</taxon>
        <taxon>Cantharellales</taxon>
        <taxon>Tulasnellaceae</taxon>
        <taxon>Tulasnella</taxon>
    </lineage>
</organism>
<gene>
    <name evidence="1" type="ORF">M407DRAFT_11917</name>
</gene>
<sequence>MKELGADLAQVEMMLSLVQSFSCDLTDTNSVGDRELGDCEKVGREFWAAIAKWQAASYKESCIRLLEDYKERTRHISGDPDVDTITRALSKAVAIVPTAYPEKATLEDIFKIKTIYDDPELKALVESNMFTAKRRNELYEAAEDWALQQPVFPPECYALFSNRGG</sequence>
<reference evidence="1 2" key="1">
    <citation type="submission" date="2014-04" db="EMBL/GenBank/DDBJ databases">
        <authorList>
            <consortium name="DOE Joint Genome Institute"/>
            <person name="Kuo A."/>
            <person name="Girlanda M."/>
            <person name="Perotto S."/>
            <person name="Kohler A."/>
            <person name="Nagy L.G."/>
            <person name="Floudas D."/>
            <person name="Copeland A."/>
            <person name="Barry K.W."/>
            <person name="Cichocki N."/>
            <person name="Veneault-Fourrey C."/>
            <person name="LaButti K."/>
            <person name="Lindquist E.A."/>
            <person name="Lipzen A."/>
            <person name="Lundell T."/>
            <person name="Morin E."/>
            <person name="Murat C."/>
            <person name="Sun H."/>
            <person name="Tunlid A."/>
            <person name="Henrissat B."/>
            <person name="Grigoriev I.V."/>
            <person name="Hibbett D.S."/>
            <person name="Martin F."/>
            <person name="Nordberg H.P."/>
            <person name="Cantor M.N."/>
            <person name="Hua S.X."/>
        </authorList>
    </citation>
    <scope>NUCLEOTIDE SEQUENCE [LARGE SCALE GENOMIC DNA]</scope>
    <source>
        <strain evidence="1 2">MUT 4182</strain>
    </source>
</reference>
<accession>A0A0C3KAE0</accession>
<dbReference type="EMBL" id="KN823293">
    <property type="protein sequence ID" value="KIO18358.1"/>
    <property type="molecule type" value="Genomic_DNA"/>
</dbReference>
<reference evidence="2" key="2">
    <citation type="submission" date="2015-01" db="EMBL/GenBank/DDBJ databases">
        <title>Evolutionary Origins and Diversification of the Mycorrhizal Mutualists.</title>
        <authorList>
            <consortium name="DOE Joint Genome Institute"/>
            <consortium name="Mycorrhizal Genomics Consortium"/>
            <person name="Kohler A."/>
            <person name="Kuo A."/>
            <person name="Nagy L.G."/>
            <person name="Floudas D."/>
            <person name="Copeland A."/>
            <person name="Barry K.W."/>
            <person name="Cichocki N."/>
            <person name="Veneault-Fourrey C."/>
            <person name="LaButti K."/>
            <person name="Lindquist E.A."/>
            <person name="Lipzen A."/>
            <person name="Lundell T."/>
            <person name="Morin E."/>
            <person name="Murat C."/>
            <person name="Riley R."/>
            <person name="Ohm R."/>
            <person name="Sun H."/>
            <person name="Tunlid A."/>
            <person name="Henrissat B."/>
            <person name="Grigoriev I.V."/>
            <person name="Hibbett D.S."/>
            <person name="Martin F."/>
        </authorList>
    </citation>
    <scope>NUCLEOTIDE SEQUENCE [LARGE SCALE GENOMIC DNA]</scope>
    <source>
        <strain evidence="2">MUT 4182</strain>
    </source>
</reference>
<proteinExistence type="predicted"/>